<name>A0A849SAD3_UNCEI</name>
<evidence type="ECO:0000256" key="1">
    <source>
        <dbReference type="SAM" id="Phobius"/>
    </source>
</evidence>
<proteinExistence type="predicted"/>
<keyword evidence="1" id="KW-0812">Transmembrane</keyword>
<evidence type="ECO:0000313" key="2">
    <source>
        <dbReference type="EMBL" id="NOT32628.1"/>
    </source>
</evidence>
<reference evidence="2 3" key="1">
    <citation type="submission" date="2020-04" db="EMBL/GenBank/DDBJ databases">
        <title>Metagenomic profiling of ammonia- and methane-oxidizing microorganisms in a Dutch drinking water treatment plant.</title>
        <authorList>
            <person name="Poghosyan L."/>
            <person name="Leucker S."/>
        </authorList>
    </citation>
    <scope>NUCLEOTIDE SEQUENCE [LARGE SCALE GENOMIC DNA]</scope>
    <source>
        <strain evidence="2">S-RSF-IL-03</strain>
    </source>
</reference>
<evidence type="ECO:0000313" key="3">
    <source>
        <dbReference type="Proteomes" id="UP000580839"/>
    </source>
</evidence>
<sequence length="192" mass="21503">MSPVFTINFRREAYQREQARARQRLFQLGGWLAYFGVLAVVIGLYGLNCGALISRTRQVERLVERAARTPGASPEWRVEGTTLVAVESFRASAPRWRQRLIRLAELLPPTAALSTIEANPENTQLDADRNRLVITGFIRVPAGQDRMRPVADLIARLRGDSLFATGYSSIRLSSSRAVEASNPETEFVIECR</sequence>
<dbReference type="EMBL" id="JABFRW010000006">
    <property type="protein sequence ID" value="NOT32628.1"/>
    <property type="molecule type" value="Genomic_DNA"/>
</dbReference>
<keyword evidence="1" id="KW-0472">Membrane</keyword>
<gene>
    <name evidence="2" type="ORF">HOP12_00485</name>
</gene>
<keyword evidence="1" id="KW-1133">Transmembrane helix</keyword>
<organism evidence="2 3">
    <name type="scientific">Eiseniibacteriota bacterium</name>
    <dbReference type="NCBI Taxonomy" id="2212470"/>
    <lineage>
        <taxon>Bacteria</taxon>
        <taxon>Candidatus Eiseniibacteriota</taxon>
    </lineage>
</organism>
<dbReference type="AlphaFoldDB" id="A0A849SAD3"/>
<dbReference type="Proteomes" id="UP000580839">
    <property type="component" value="Unassembled WGS sequence"/>
</dbReference>
<evidence type="ECO:0008006" key="4">
    <source>
        <dbReference type="Google" id="ProtNLM"/>
    </source>
</evidence>
<feature type="transmembrane region" description="Helical" evidence="1">
    <location>
        <begin position="25"/>
        <end position="47"/>
    </location>
</feature>
<comment type="caution">
    <text evidence="2">The sequence shown here is derived from an EMBL/GenBank/DDBJ whole genome shotgun (WGS) entry which is preliminary data.</text>
</comment>
<protein>
    <recommendedName>
        <fullName evidence="4">PilN domain-containing protein</fullName>
    </recommendedName>
</protein>
<accession>A0A849SAD3</accession>